<feature type="chain" id="PRO_5012810326" evidence="1">
    <location>
        <begin position="23"/>
        <end position="174"/>
    </location>
</feature>
<dbReference type="PROSITE" id="PS50213">
    <property type="entry name" value="FAS1"/>
    <property type="match status" value="1"/>
</dbReference>
<dbReference type="Pfam" id="PF02469">
    <property type="entry name" value="Fasciclin"/>
    <property type="match status" value="1"/>
</dbReference>
<evidence type="ECO:0000313" key="4">
    <source>
        <dbReference type="Proteomes" id="UP000218023"/>
    </source>
</evidence>
<proteinExistence type="predicted"/>
<evidence type="ECO:0000313" key="3">
    <source>
        <dbReference type="EMBL" id="PAU97072.1"/>
    </source>
</evidence>
<evidence type="ECO:0000259" key="2">
    <source>
        <dbReference type="PROSITE" id="PS50213"/>
    </source>
</evidence>
<dbReference type="Gene3D" id="2.30.180.10">
    <property type="entry name" value="FAS1 domain"/>
    <property type="match status" value="1"/>
</dbReference>
<keyword evidence="1" id="KW-0732">Signal</keyword>
<dbReference type="RefSeq" id="WP_095640182.1">
    <property type="nucleotide sequence ID" value="NZ_NSJZ01000007.1"/>
</dbReference>
<dbReference type="Proteomes" id="UP000218023">
    <property type="component" value="Unassembled WGS sequence"/>
</dbReference>
<dbReference type="OrthoDB" id="9800666at2"/>
<dbReference type="EMBL" id="NSJZ01000007">
    <property type="protein sequence ID" value="PAU97072.1"/>
    <property type="molecule type" value="Genomic_DNA"/>
</dbReference>
<gene>
    <name evidence="3" type="ORF">CK240_09900</name>
</gene>
<dbReference type="InterPro" id="IPR050904">
    <property type="entry name" value="Adhesion/Biosynth-related"/>
</dbReference>
<accession>A0A2A2GJY8</accession>
<dbReference type="AlphaFoldDB" id="A0A2A2GJY8"/>
<dbReference type="FunFam" id="2.30.180.10:FF:000032">
    <property type="entry name" value="Fasciclin domain-containing protein, putative"/>
    <property type="match status" value="1"/>
</dbReference>
<organism evidence="3 4">
    <name type="scientific">Paracoccus salipaludis</name>
    <dbReference type="NCBI Taxonomy" id="2032623"/>
    <lineage>
        <taxon>Bacteria</taxon>
        <taxon>Pseudomonadati</taxon>
        <taxon>Pseudomonadota</taxon>
        <taxon>Alphaproteobacteria</taxon>
        <taxon>Rhodobacterales</taxon>
        <taxon>Paracoccaceae</taxon>
        <taxon>Paracoccus</taxon>
    </lineage>
</organism>
<feature type="signal peptide" evidence="1">
    <location>
        <begin position="1"/>
        <end position="22"/>
    </location>
</feature>
<reference evidence="3 4" key="1">
    <citation type="submission" date="2017-09" db="EMBL/GenBank/DDBJ databases">
        <title>Paracoccus alkalisoli sp. nov., isolated from saline alkaline soil.</title>
        <authorList>
            <person name="Dong X."/>
            <person name="Zhang G."/>
        </authorList>
    </citation>
    <scope>NUCLEOTIDE SEQUENCE [LARGE SCALE GENOMIC DNA]</scope>
    <source>
        <strain evidence="3 4">WN007</strain>
    </source>
</reference>
<dbReference type="GO" id="GO:0005615">
    <property type="term" value="C:extracellular space"/>
    <property type="evidence" value="ECO:0007669"/>
    <property type="project" value="TreeGrafter"/>
</dbReference>
<dbReference type="SUPFAM" id="SSF82153">
    <property type="entry name" value="FAS1 domain"/>
    <property type="match status" value="1"/>
</dbReference>
<dbReference type="InterPro" id="IPR000782">
    <property type="entry name" value="FAS1_domain"/>
</dbReference>
<evidence type="ECO:0000256" key="1">
    <source>
        <dbReference type="SAM" id="SignalP"/>
    </source>
</evidence>
<feature type="domain" description="FAS1" evidence="2">
    <location>
        <begin position="26"/>
        <end position="170"/>
    </location>
</feature>
<keyword evidence="4" id="KW-1185">Reference proteome</keyword>
<comment type="caution">
    <text evidence="3">The sequence shown here is derived from an EMBL/GenBank/DDBJ whole genome shotgun (WGS) entry which is preliminary data.</text>
</comment>
<dbReference type="InterPro" id="IPR036378">
    <property type="entry name" value="FAS1_dom_sf"/>
</dbReference>
<dbReference type="SMART" id="SM00554">
    <property type="entry name" value="FAS1"/>
    <property type="match status" value="1"/>
</dbReference>
<name>A0A2A2GJY8_9RHOB</name>
<sequence>MSFARTFTAAALFALGAGAALAQDAPATVVDVAVGSPDHTTLVQAVTAAELAGTLQGEGPFTVFAPTNGAFAALPAGALDDLLKPENKDRLAAVLGCHVVEGKAMAADVAKLIADNNGSAEITTLGNCRLTATSMDGKVMIGGADGTPVTVTAADLQAGNGVVHVIDGVLLPAS</sequence>
<protein>
    <submittedName>
        <fullName evidence="3">Fasciclin</fullName>
    </submittedName>
</protein>
<dbReference type="PANTHER" id="PTHR10900">
    <property type="entry name" value="PERIOSTIN-RELATED"/>
    <property type="match status" value="1"/>
</dbReference>
<dbReference type="PANTHER" id="PTHR10900:SF77">
    <property type="entry name" value="FI19380P1"/>
    <property type="match status" value="1"/>
</dbReference>